<dbReference type="GO" id="GO:0005634">
    <property type="term" value="C:nucleus"/>
    <property type="evidence" value="ECO:0007669"/>
    <property type="project" value="TreeGrafter"/>
</dbReference>
<dbReference type="Gene3D" id="3.30.420.210">
    <property type="entry name" value="SEP domain"/>
    <property type="match status" value="1"/>
</dbReference>
<dbReference type="GO" id="GO:0007030">
    <property type="term" value="P:Golgi organization"/>
    <property type="evidence" value="ECO:0007669"/>
    <property type="project" value="TreeGrafter"/>
</dbReference>
<protein>
    <submittedName>
        <fullName evidence="3">SEP domain</fullName>
    </submittedName>
</protein>
<dbReference type="GO" id="GO:0000045">
    <property type="term" value="P:autophagosome assembly"/>
    <property type="evidence" value="ECO:0007669"/>
    <property type="project" value="TreeGrafter"/>
</dbReference>
<comment type="caution">
    <text evidence="3">The sequence shown here is derived from an EMBL/GenBank/DDBJ whole genome shotgun (WGS) entry which is preliminary data.</text>
</comment>
<dbReference type="OMA" id="CKRSEYM"/>
<dbReference type="InParanoid" id="A0A0V0QQP1"/>
<dbReference type="PANTHER" id="PTHR23333">
    <property type="entry name" value="UBX DOMAIN CONTAINING PROTEIN"/>
    <property type="match status" value="1"/>
</dbReference>
<keyword evidence="4" id="KW-1185">Reference proteome</keyword>
<organism evidence="3 4">
    <name type="scientific">Pseudocohnilembus persalinus</name>
    <name type="common">Ciliate</name>
    <dbReference type="NCBI Taxonomy" id="266149"/>
    <lineage>
        <taxon>Eukaryota</taxon>
        <taxon>Sar</taxon>
        <taxon>Alveolata</taxon>
        <taxon>Ciliophora</taxon>
        <taxon>Intramacronucleata</taxon>
        <taxon>Oligohymenophorea</taxon>
        <taxon>Scuticociliatia</taxon>
        <taxon>Philasterida</taxon>
        <taxon>Pseudocohnilembidae</taxon>
        <taxon>Pseudocohnilembus</taxon>
    </lineage>
</organism>
<dbReference type="GO" id="GO:0061025">
    <property type="term" value="P:membrane fusion"/>
    <property type="evidence" value="ECO:0007669"/>
    <property type="project" value="TreeGrafter"/>
</dbReference>
<evidence type="ECO:0000313" key="4">
    <source>
        <dbReference type="Proteomes" id="UP000054937"/>
    </source>
</evidence>
<dbReference type="InterPro" id="IPR029071">
    <property type="entry name" value="Ubiquitin-like_domsf"/>
</dbReference>
<dbReference type="Gene3D" id="3.10.20.90">
    <property type="entry name" value="Phosphatidylinositol 3-kinase Catalytic Subunit, Chain A, domain 1"/>
    <property type="match status" value="1"/>
</dbReference>
<reference evidence="3 4" key="1">
    <citation type="journal article" date="2015" name="Sci. Rep.">
        <title>Genome of the facultative scuticociliatosis pathogen Pseudocohnilembus persalinus provides insight into its virulence through horizontal gene transfer.</title>
        <authorList>
            <person name="Xiong J."/>
            <person name="Wang G."/>
            <person name="Cheng J."/>
            <person name="Tian M."/>
            <person name="Pan X."/>
            <person name="Warren A."/>
            <person name="Jiang C."/>
            <person name="Yuan D."/>
            <person name="Miao W."/>
        </authorList>
    </citation>
    <scope>NUCLEOTIDE SEQUENCE [LARGE SCALE GENOMIC DNA]</scope>
    <source>
        <strain evidence="3">36N120E</strain>
    </source>
</reference>
<dbReference type="GO" id="GO:0043130">
    <property type="term" value="F:ubiquitin binding"/>
    <property type="evidence" value="ECO:0007669"/>
    <property type="project" value="TreeGrafter"/>
</dbReference>
<dbReference type="PANTHER" id="PTHR23333:SF20">
    <property type="entry name" value="NSFL1 COFACTOR P47"/>
    <property type="match status" value="1"/>
</dbReference>
<dbReference type="FunCoup" id="A0A0V0QQP1">
    <property type="interactions" value="161"/>
</dbReference>
<dbReference type="GO" id="GO:0005829">
    <property type="term" value="C:cytosol"/>
    <property type="evidence" value="ECO:0007669"/>
    <property type="project" value="TreeGrafter"/>
</dbReference>
<dbReference type="PROSITE" id="PS51399">
    <property type="entry name" value="SEP"/>
    <property type="match status" value="1"/>
</dbReference>
<dbReference type="OrthoDB" id="25887at2759"/>
<dbReference type="AlphaFoldDB" id="A0A0V0QQP1"/>
<evidence type="ECO:0000259" key="2">
    <source>
        <dbReference type="PROSITE" id="PS51399"/>
    </source>
</evidence>
<accession>A0A0V0QQP1</accession>
<dbReference type="PROSITE" id="PS50033">
    <property type="entry name" value="UBX"/>
    <property type="match status" value="1"/>
</dbReference>
<dbReference type="InterPro" id="IPR001012">
    <property type="entry name" value="UBX_dom"/>
</dbReference>
<dbReference type="SUPFAM" id="SSF102848">
    <property type="entry name" value="NSFL1 (p97 ATPase) cofactor p47, SEP domain"/>
    <property type="match status" value="1"/>
</dbReference>
<dbReference type="GO" id="GO:0043161">
    <property type="term" value="P:proteasome-mediated ubiquitin-dependent protein catabolic process"/>
    <property type="evidence" value="ECO:0007669"/>
    <property type="project" value="TreeGrafter"/>
</dbReference>
<proteinExistence type="predicted"/>
<dbReference type="Pfam" id="PF08059">
    <property type="entry name" value="SEP"/>
    <property type="match status" value="1"/>
</dbReference>
<dbReference type="Proteomes" id="UP000054937">
    <property type="component" value="Unassembled WGS sequence"/>
</dbReference>
<feature type="domain" description="SEP" evidence="2">
    <location>
        <begin position="10"/>
        <end position="77"/>
    </location>
</feature>
<evidence type="ECO:0000259" key="1">
    <source>
        <dbReference type="PROSITE" id="PS50033"/>
    </source>
</evidence>
<evidence type="ECO:0000313" key="3">
    <source>
        <dbReference type="EMBL" id="KRX04566.1"/>
    </source>
</evidence>
<feature type="domain" description="UBX" evidence="1">
    <location>
        <begin position="114"/>
        <end position="189"/>
    </location>
</feature>
<name>A0A0V0QQP1_PSEPJ</name>
<dbReference type="SUPFAM" id="SSF54236">
    <property type="entry name" value="Ubiquitin-like"/>
    <property type="match status" value="1"/>
</dbReference>
<dbReference type="InterPro" id="IPR012989">
    <property type="entry name" value="SEP_domain"/>
</dbReference>
<gene>
    <name evidence="3" type="ORF">PPERSA_04381</name>
</gene>
<dbReference type="Pfam" id="PF00789">
    <property type="entry name" value="UBX"/>
    <property type="match status" value="1"/>
</dbReference>
<dbReference type="GO" id="GO:0031468">
    <property type="term" value="P:nuclear membrane reassembly"/>
    <property type="evidence" value="ECO:0007669"/>
    <property type="project" value="TreeGrafter"/>
</dbReference>
<sequence>MKQGGQLKEKNDCKIVIYQNGFKVNDDEFVPLNEQEMQKFIECLKNSQFPKELLYLQKQYGSDLQPDIELRMEDYRPPTPPKHVAYSGNSVKLGEEKSQAGQVNLEGGEIKVDKSKPTTSIQIRLHNGQTKQIEINIDDRVQTLFDYVQQIAPVQGTFQLIAGFPPKPLKNMNETIEDADLEDTRIQQKLE</sequence>
<dbReference type="InterPro" id="IPR036241">
    <property type="entry name" value="NSFL1C_SEP_dom_sf"/>
</dbReference>
<dbReference type="EMBL" id="LDAU01000114">
    <property type="protein sequence ID" value="KRX04566.1"/>
    <property type="molecule type" value="Genomic_DNA"/>
</dbReference>